<protein>
    <submittedName>
        <fullName evidence="1">Uncharacterized protein</fullName>
    </submittedName>
</protein>
<comment type="caution">
    <text evidence="1">The sequence shown here is derived from an EMBL/GenBank/DDBJ whole genome shotgun (WGS) entry which is preliminary data.</text>
</comment>
<gene>
    <name evidence="1" type="ORF">Vafri_10649</name>
</gene>
<keyword evidence="2" id="KW-1185">Reference proteome</keyword>
<evidence type="ECO:0000313" key="2">
    <source>
        <dbReference type="Proteomes" id="UP000747399"/>
    </source>
</evidence>
<dbReference type="Proteomes" id="UP000747399">
    <property type="component" value="Unassembled WGS sequence"/>
</dbReference>
<reference evidence="1" key="1">
    <citation type="journal article" date="2021" name="Proc. Natl. Acad. Sci. U.S.A.">
        <title>Three genomes in the algal genus Volvox reveal the fate of a haploid sex-determining region after a transition to homothallism.</title>
        <authorList>
            <person name="Yamamoto K."/>
            <person name="Hamaji T."/>
            <person name="Kawai-Toyooka H."/>
            <person name="Matsuzaki R."/>
            <person name="Takahashi F."/>
            <person name="Nishimura Y."/>
            <person name="Kawachi M."/>
            <person name="Noguchi H."/>
            <person name="Minakuchi Y."/>
            <person name="Umen J.G."/>
            <person name="Toyoda A."/>
            <person name="Nozaki H."/>
        </authorList>
    </citation>
    <scope>NUCLEOTIDE SEQUENCE</scope>
    <source>
        <strain evidence="1">NIES-3780</strain>
    </source>
</reference>
<proteinExistence type="predicted"/>
<evidence type="ECO:0000313" key="1">
    <source>
        <dbReference type="EMBL" id="GIL54967.1"/>
    </source>
</evidence>
<organism evidence="1 2">
    <name type="scientific">Volvox africanus</name>
    <dbReference type="NCBI Taxonomy" id="51714"/>
    <lineage>
        <taxon>Eukaryota</taxon>
        <taxon>Viridiplantae</taxon>
        <taxon>Chlorophyta</taxon>
        <taxon>core chlorophytes</taxon>
        <taxon>Chlorophyceae</taxon>
        <taxon>CS clade</taxon>
        <taxon>Chlamydomonadales</taxon>
        <taxon>Volvocaceae</taxon>
        <taxon>Volvox</taxon>
    </lineage>
</organism>
<feature type="non-terminal residue" evidence="1">
    <location>
        <position position="1"/>
    </location>
</feature>
<dbReference type="AlphaFoldDB" id="A0A8J4F3I3"/>
<accession>A0A8J4F3I3</accession>
<name>A0A8J4F3I3_9CHLO</name>
<sequence length="131" mass="14317">TFKQGGVPTQLSLSISDDFDKKENMQCQTSRQCNLCSSKAARQLKLRVHAQAVSETSSTFKLPKVQLPKDSEGVKSFIAKSHQMHGQGRSMWFCLSGPGKRATAGTYLAHADTLDWNAVSSGSVDSYNIFS</sequence>
<dbReference type="EMBL" id="BNCO01000020">
    <property type="protein sequence ID" value="GIL54967.1"/>
    <property type="molecule type" value="Genomic_DNA"/>
</dbReference>